<dbReference type="Gene3D" id="2.60.270.20">
    <property type="entry name" value="Cytolysin/lectin"/>
    <property type="match status" value="1"/>
</dbReference>
<dbReference type="AlphaFoldDB" id="A0A9N8VD14"/>
<reference evidence="1" key="1">
    <citation type="submission" date="2021-06" db="EMBL/GenBank/DDBJ databases">
        <authorList>
            <person name="Kallberg Y."/>
            <person name="Tangrot J."/>
            <person name="Rosling A."/>
        </authorList>
    </citation>
    <scope>NUCLEOTIDE SEQUENCE</scope>
    <source>
        <strain evidence="1">CL551</strain>
    </source>
</reference>
<organism evidence="1 2">
    <name type="scientific">Acaulospora morrowiae</name>
    <dbReference type="NCBI Taxonomy" id="94023"/>
    <lineage>
        <taxon>Eukaryota</taxon>
        <taxon>Fungi</taxon>
        <taxon>Fungi incertae sedis</taxon>
        <taxon>Mucoromycota</taxon>
        <taxon>Glomeromycotina</taxon>
        <taxon>Glomeromycetes</taxon>
        <taxon>Diversisporales</taxon>
        <taxon>Acaulosporaceae</taxon>
        <taxon>Acaulospora</taxon>
    </lineage>
</organism>
<keyword evidence="2" id="KW-1185">Reference proteome</keyword>
<comment type="caution">
    <text evidence="1">The sequence shown here is derived from an EMBL/GenBank/DDBJ whole genome shotgun (WGS) entry which is preliminary data.</text>
</comment>
<proteinExistence type="predicted"/>
<protein>
    <submittedName>
        <fullName evidence="1">5964_t:CDS:1</fullName>
    </submittedName>
</protein>
<dbReference type="EMBL" id="CAJVPV010000198">
    <property type="protein sequence ID" value="CAG8446482.1"/>
    <property type="molecule type" value="Genomic_DNA"/>
</dbReference>
<evidence type="ECO:0000313" key="2">
    <source>
        <dbReference type="Proteomes" id="UP000789342"/>
    </source>
</evidence>
<dbReference type="InterPro" id="IPR015926">
    <property type="entry name" value="Cytolysin/lectin"/>
</dbReference>
<evidence type="ECO:0000313" key="1">
    <source>
        <dbReference type="EMBL" id="CAG8446482.1"/>
    </source>
</evidence>
<sequence length="159" mass="18207">MEVVKIDIIFEACLQVLKKVIRDLHISLEVNINNNSTLLLCERQLFTVSDIKKSMANNVDPSKTDTAKISGRLVSRGILSYKVKEKKSFHYLVITWAVKTKLEKGKNSITVTTTNKKPERESKDELYNDLHKKKNRKYAGDYIDVNDQSYRISGDINDG</sequence>
<name>A0A9N8VD14_9GLOM</name>
<gene>
    <name evidence="1" type="ORF">AMORRO_LOCUS642</name>
</gene>
<dbReference type="Proteomes" id="UP000789342">
    <property type="component" value="Unassembled WGS sequence"/>
</dbReference>
<accession>A0A9N8VD14</accession>